<dbReference type="EMBL" id="AE010299">
    <property type="protein sequence ID" value="AAM04267.1"/>
    <property type="molecule type" value="Genomic_DNA"/>
</dbReference>
<dbReference type="InParanoid" id="Q8TSG8"/>
<name>Q8TSG8_METAC</name>
<accession>Q8TSG8</accession>
<evidence type="ECO:0000313" key="1">
    <source>
        <dbReference type="EMBL" id="AAM04267.1"/>
    </source>
</evidence>
<reference evidence="1 2" key="1">
    <citation type="journal article" date="2002" name="Genome Res.">
        <title>The genome of Methanosarcina acetivorans reveals extensive metabolic and physiological diversity.</title>
        <authorList>
            <person name="Galagan J.E."/>
            <person name="Nusbaum C."/>
            <person name="Roy A."/>
            <person name="Endrizzi M.G."/>
            <person name="Macdonald P."/>
            <person name="FitzHugh W."/>
            <person name="Calvo S."/>
            <person name="Engels R."/>
            <person name="Smirnov S."/>
            <person name="Atnoor D."/>
            <person name="Brown A."/>
            <person name="Allen N."/>
            <person name="Naylor J."/>
            <person name="Stange-Thomann N."/>
            <person name="DeArellano K."/>
            <person name="Johnson R."/>
            <person name="Linton L."/>
            <person name="McEwan P."/>
            <person name="McKernan K."/>
            <person name="Talamas J."/>
            <person name="Tirrell A."/>
            <person name="Ye W."/>
            <person name="Zimmer A."/>
            <person name="Barber R.D."/>
            <person name="Cann I."/>
            <person name="Graham D.E."/>
            <person name="Grahame D.A."/>
            <person name="Guss A."/>
            <person name="Hedderich R."/>
            <person name="Ingram-Smith C."/>
            <person name="Kuettner C.H."/>
            <person name="Krzycki J.A."/>
            <person name="Leigh J.A."/>
            <person name="Li W."/>
            <person name="Liu J."/>
            <person name="Mukhopadhyay B."/>
            <person name="Reeve J.N."/>
            <person name="Smith K."/>
            <person name="Springer T.A."/>
            <person name="Umayam L.A."/>
            <person name="White O."/>
            <person name="White R.H."/>
            <person name="de Macario E.C."/>
            <person name="Ferry J.G."/>
            <person name="Jarrell K.F."/>
            <person name="Jing H."/>
            <person name="Macario A.J.L."/>
            <person name="Paulsen I."/>
            <person name="Pritchett M."/>
            <person name="Sowers K.R."/>
            <person name="Swanson R.V."/>
            <person name="Zinder S.H."/>
            <person name="Lander E."/>
            <person name="Metcalf W.W."/>
            <person name="Birren B."/>
        </authorList>
    </citation>
    <scope>NUCLEOTIDE SEQUENCE [LARGE SCALE GENOMIC DNA]</scope>
    <source>
        <strain evidence="2">ATCC 35395 / DSM 2834 / JCM 12185 / C2A</strain>
    </source>
</reference>
<proteinExistence type="predicted"/>
<dbReference type="AlphaFoldDB" id="Q8TSG8"/>
<dbReference type="Proteomes" id="UP000002487">
    <property type="component" value="Chromosome"/>
</dbReference>
<dbReference type="KEGG" id="mac:MA_0828"/>
<dbReference type="EnsemblBacteria" id="AAM04267">
    <property type="protein sequence ID" value="AAM04267"/>
    <property type="gene ID" value="MA_0828"/>
</dbReference>
<dbReference type="HOGENOM" id="CLU_2406338_0_0_2"/>
<organism evidence="1 2">
    <name type="scientific">Methanosarcina acetivorans (strain ATCC 35395 / DSM 2834 / JCM 12185 / C2A)</name>
    <dbReference type="NCBI Taxonomy" id="188937"/>
    <lineage>
        <taxon>Archaea</taxon>
        <taxon>Methanobacteriati</taxon>
        <taxon>Methanobacteriota</taxon>
        <taxon>Stenosarchaea group</taxon>
        <taxon>Methanomicrobia</taxon>
        <taxon>Methanosarcinales</taxon>
        <taxon>Methanosarcinaceae</taxon>
        <taxon>Methanosarcina</taxon>
    </lineage>
</organism>
<sequence length="92" mass="10314">MQYIQILTFIYVKLMKVCAKNNLIIPKVDFPPPALFPKFAGFQGPISELIFFLLSGAAQQRGICKKQLLYGVSGTVSFRKMAETVICNSLRL</sequence>
<gene>
    <name evidence="1" type="ordered locus">MA_0828</name>
</gene>
<protein>
    <submittedName>
        <fullName evidence="1">Uncharacterized protein</fullName>
    </submittedName>
</protein>
<evidence type="ECO:0000313" key="2">
    <source>
        <dbReference type="Proteomes" id="UP000002487"/>
    </source>
</evidence>
<keyword evidence="2" id="KW-1185">Reference proteome</keyword>